<dbReference type="SUPFAM" id="SSF52172">
    <property type="entry name" value="CheY-like"/>
    <property type="match status" value="1"/>
</dbReference>
<name>A0A364Y3W5_9BACT</name>
<gene>
    <name evidence="3" type="ORF">DQQ10_07760</name>
</gene>
<evidence type="ECO:0000313" key="3">
    <source>
        <dbReference type="EMBL" id="RAW01547.1"/>
    </source>
</evidence>
<dbReference type="Proteomes" id="UP000251889">
    <property type="component" value="Unassembled WGS sequence"/>
</dbReference>
<dbReference type="GO" id="GO:0000160">
    <property type="term" value="P:phosphorelay signal transduction system"/>
    <property type="evidence" value="ECO:0007669"/>
    <property type="project" value="InterPro"/>
</dbReference>
<dbReference type="Pfam" id="PF00072">
    <property type="entry name" value="Response_reg"/>
    <property type="match status" value="1"/>
</dbReference>
<accession>A0A364Y3W5</accession>
<evidence type="ECO:0000259" key="2">
    <source>
        <dbReference type="PROSITE" id="PS50110"/>
    </source>
</evidence>
<dbReference type="PANTHER" id="PTHR44520:SF2">
    <property type="entry name" value="RESPONSE REGULATOR RCP1"/>
    <property type="match status" value="1"/>
</dbReference>
<dbReference type="PANTHER" id="PTHR44520">
    <property type="entry name" value="RESPONSE REGULATOR RCP1-RELATED"/>
    <property type="match status" value="1"/>
</dbReference>
<proteinExistence type="predicted"/>
<reference evidence="3 4" key="1">
    <citation type="submission" date="2018-06" db="EMBL/GenBank/DDBJ databases">
        <title>Chryseolinea flavus sp. nov., a member of the phylum Bacteroidetes isolated from soil.</title>
        <authorList>
            <person name="Li Y."/>
            <person name="Wang J."/>
        </authorList>
    </citation>
    <scope>NUCLEOTIDE SEQUENCE [LARGE SCALE GENOMIC DNA]</scope>
    <source>
        <strain evidence="3 4">SDU1-6</strain>
    </source>
</reference>
<dbReference type="EMBL" id="QMFY01000003">
    <property type="protein sequence ID" value="RAW01547.1"/>
    <property type="molecule type" value="Genomic_DNA"/>
</dbReference>
<dbReference type="PROSITE" id="PS50110">
    <property type="entry name" value="RESPONSE_REGULATORY"/>
    <property type="match status" value="1"/>
</dbReference>
<keyword evidence="4" id="KW-1185">Reference proteome</keyword>
<sequence length="141" mass="16166">MRRVINILLIEDDSLDQIEVQRTLAKKNIVNRLKIVTNGEDALSGLRNRQAEFFYGNPDLILVDVNLPKMDGFEFLKNLRSEDRFKDLKIFVLTTSDEREDKVRANELGVSGFITKPLKLESPPSIDAFNLMIDLMNLQAN</sequence>
<feature type="domain" description="Response regulatory" evidence="2">
    <location>
        <begin position="6"/>
        <end position="131"/>
    </location>
</feature>
<dbReference type="Gene3D" id="3.40.50.2300">
    <property type="match status" value="1"/>
</dbReference>
<dbReference type="InterPro" id="IPR052893">
    <property type="entry name" value="TCS_response_regulator"/>
</dbReference>
<comment type="caution">
    <text evidence="3">The sequence shown here is derived from an EMBL/GenBank/DDBJ whole genome shotgun (WGS) entry which is preliminary data.</text>
</comment>
<organism evidence="3 4">
    <name type="scientific">Pseudochryseolinea flava</name>
    <dbReference type="NCBI Taxonomy" id="2059302"/>
    <lineage>
        <taxon>Bacteria</taxon>
        <taxon>Pseudomonadati</taxon>
        <taxon>Bacteroidota</taxon>
        <taxon>Cytophagia</taxon>
        <taxon>Cytophagales</taxon>
        <taxon>Fulvivirgaceae</taxon>
        <taxon>Pseudochryseolinea</taxon>
    </lineage>
</organism>
<dbReference type="RefSeq" id="WP_112746286.1">
    <property type="nucleotide sequence ID" value="NZ_QMFY01000003.1"/>
</dbReference>
<dbReference type="InterPro" id="IPR011006">
    <property type="entry name" value="CheY-like_superfamily"/>
</dbReference>
<dbReference type="AlphaFoldDB" id="A0A364Y3W5"/>
<dbReference type="CDD" id="cd17557">
    <property type="entry name" value="REC_Rcp-like"/>
    <property type="match status" value="1"/>
</dbReference>
<evidence type="ECO:0000256" key="1">
    <source>
        <dbReference type="PROSITE-ProRule" id="PRU00169"/>
    </source>
</evidence>
<protein>
    <submittedName>
        <fullName evidence="3">Response regulator</fullName>
    </submittedName>
</protein>
<dbReference type="OrthoDB" id="7631574at2"/>
<keyword evidence="1" id="KW-0597">Phosphoprotein</keyword>
<dbReference type="InterPro" id="IPR001789">
    <property type="entry name" value="Sig_transdc_resp-reg_receiver"/>
</dbReference>
<evidence type="ECO:0000313" key="4">
    <source>
        <dbReference type="Proteomes" id="UP000251889"/>
    </source>
</evidence>
<feature type="modified residue" description="4-aspartylphosphate" evidence="1">
    <location>
        <position position="64"/>
    </location>
</feature>
<dbReference type="SMART" id="SM00448">
    <property type="entry name" value="REC"/>
    <property type="match status" value="1"/>
</dbReference>